<gene>
    <name evidence="3" type="ORF">B0H99_109149</name>
</gene>
<organism evidence="3 4">
    <name type="scientific">Planomicrobium soli</name>
    <dbReference type="NCBI Taxonomy" id="1176648"/>
    <lineage>
        <taxon>Bacteria</taxon>
        <taxon>Bacillati</taxon>
        <taxon>Bacillota</taxon>
        <taxon>Bacilli</taxon>
        <taxon>Bacillales</taxon>
        <taxon>Caryophanaceae</taxon>
        <taxon>Planomicrobium</taxon>
    </lineage>
</organism>
<sequence>MFKKSFVAVLFSIILAVMASTSVFAEEPASPEVEKTLVKIEQTNNKIHAEVEKTQVKAQVMYEKYLEKSNNEQDAAKKKQLAKEYNEAANELIAKLDEKTQEMTRKGVEKATAAGIKVEVEWVLFQFADREAYIDPIMVISW</sequence>
<evidence type="ECO:0000313" key="3">
    <source>
        <dbReference type="EMBL" id="PSL34421.1"/>
    </source>
</evidence>
<proteinExistence type="predicted"/>
<feature type="signal peptide" evidence="2">
    <location>
        <begin position="1"/>
        <end position="25"/>
    </location>
</feature>
<evidence type="ECO:0000256" key="1">
    <source>
        <dbReference type="SAM" id="Coils"/>
    </source>
</evidence>
<dbReference type="EMBL" id="PYAT01000009">
    <property type="protein sequence ID" value="PSL34421.1"/>
    <property type="molecule type" value="Genomic_DNA"/>
</dbReference>
<accession>A0A2P8GKD7</accession>
<dbReference type="OrthoDB" id="2861041at2"/>
<evidence type="ECO:0000313" key="4">
    <source>
        <dbReference type="Proteomes" id="UP000242682"/>
    </source>
</evidence>
<name>A0A2P8GKD7_9BACL</name>
<comment type="caution">
    <text evidence="3">The sequence shown here is derived from an EMBL/GenBank/DDBJ whole genome shotgun (WGS) entry which is preliminary data.</text>
</comment>
<keyword evidence="2" id="KW-0732">Signal</keyword>
<protein>
    <submittedName>
        <fullName evidence="3">Uncharacterized protein</fullName>
    </submittedName>
</protein>
<dbReference type="AlphaFoldDB" id="A0A2P8GKD7"/>
<reference evidence="3 4" key="1">
    <citation type="submission" date="2018-03" db="EMBL/GenBank/DDBJ databases">
        <title>Genomic Encyclopedia of Type Strains, Phase III (KMG-III): the genomes of soil and plant-associated and newly described type strains.</title>
        <authorList>
            <person name="Whitman W."/>
        </authorList>
    </citation>
    <scope>NUCLEOTIDE SEQUENCE [LARGE SCALE GENOMIC DNA]</scope>
    <source>
        <strain evidence="3 4">CGMCC 1.12259</strain>
    </source>
</reference>
<dbReference type="Proteomes" id="UP000242682">
    <property type="component" value="Unassembled WGS sequence"/>
</dbReference>
<feature type="chain" id="PRO_5015116993" evidence="2">
    <location>
        <begin position="26"/>
        <end position="142"/>
    </location>
</feature>
<dbReference type="RefSeq" id="WP_106534063.1">
    <property type="nucleotide sequence ID" value="NZ_PYAT01000009.1"/>
</dbReference>
<feature type="coiled-coil region" evidence="1">
    <location>
        <begin position="71"/>
        <end position="106"/>
    </location>
</feature>
<evidence type="ECO:0000256" key="2">
    <source>
        <dbReference type="SAM" id="SignalP"/>
    </source>
</evidence>
<keyword evidence="1" id="KW-0175">Coiled coil</keyword>
<keyword evidence="4" id="KW-1185">Reference proteome</keyword>